<keyword evidence="1" id="KW-0175">Coiled coil</keyword>
<proteinExistence type="predicted"/>
<keyword evidence="2" id="KW-0812">Transmembrane</keyword>
<reference evidence="3 4" key="1">
    <citation type="journal article" date="2016" name="Nat. Commun.">
        <title>Thousands of microbial genomes shed light on interconnected biogeochemical processes in an aquifer system.</title>
        <authorList>
            <person name="Anantharaman K."/>
            <person name="Brown C.T."/>
            <person name="Hug L.A."/>
            <person name="Sharon I."/>
            <person name="Castelle C.J."/>
            <person name="Probst A.J."/>
            <person name="Thomas B.C."/>
            <person name="Singh A."/>
            <person name="Wilkins M.J."/>
            <person name="Karaoz U."/>
            <person name="Brodie E.L."/>
            <person name="Williams K.H."/>
            <person name="Hubbard S.S."/>
            <person name="Banfield J.F."/>
        </authorList>
    </citation>
    <scope>NUCLEOTIDE SEQUENCE [LARGE SCALE GENOMIC DNA]</scope>
</reference>
<evidence type="ECO:0000256" key="2">
    <source>
        <dbReference type="SAM" id="Phobius"/>
    </source>
</evidence>
<sequence length="398" mass="45642">MKKNNSIILICAGIIVLVICFVILFFQHKDTLKYYVSSDVNWYLHFEAKSIKKLSENHFNFILAQANKLDMEMEQLKQIINLLEGETAVIEKANNNLQIVTFRNKNLEDFLQKQKITFQTNKKTVLFPILGSELQIKTAVLSDELKTRVINFSDFTFYNKKNQLAFLPRSLRGFGEIEKFYAYLSYKDQGFQIQTTIPSSFEHIDQNSFVALDILNLQPNIWLNNVNLGKLPINPEESVDNLWVLLAKNVDGAVEIQMDNENTVIAVKNSTTEEVKKAIQFVLAKAFPTKVTKILPDGSEANNLVATPEKWKFLPKNNGVESIVLNNFTLFVFEQSGQVVVTDKNPDSINVNTSNNHISSLLERCKVKNLDFVYSKIFSGFEYFLITENHDDLYICLH</sequence>
<dbReference type="EMBL" id="MFGJ01000001">
    <property type="protein sequence ID" value="OGF33418.1"/>
    <property type="molecule type" value="Genomic_DNA"/>
</dbReference>
<accession>A0A1F5T387</accession>
<evidence type="ECO:0000256" key="1">
    <source>
        <dbReference type="SAM" id="Coils"/>
    </source>
</evidence>
<gene>
    <name evidence="3" type="ORF">A2478_01835</name>
</gene>
<evidence type="ECO:0000313" key="4">
    <source>
        <dbReference type="Proteomes" id="UP000179001"/>
    </source>
</evidence>
<keyword evidence="2" id="KW-1133">Transmembrane helix</keyword>
<dbReference type="Proteomes" id="UP000179001">
    <property type="component" value="Unassembled WGS sequence"/>
</dbReference>
<keyword evidence="2" id="KW-0472">Membrane</keyword>
<evidence type="ECO:0000313" key="3">
    <source>
        <dbReference type="EMBL" id="OGF33418.1"/>
    </source>
</evidence>
<feature type="transmembrane region" description="Helical" evidence="2">
    <location>
        <begin position="7"/>
        <end position="26"/>
    </location>
</feature>
<organism evidence="3 4">
    <name type="scientific">Candidatus Falkowbacteria bacterium RIFOXYC2_FULL_36_12</name>
    <dbReference type="NCBI Taxonomy" id="1798002"/>
    <lineage>
        <taxon>Bacteria</taxon>
        <taxon>Candidatus Falkowiibacteriota</taxon>
    </lineage>
</organism>
<name>A0A1F5T387_9BACT</name>
<comment type="caution">
    <text evidence="3">The sequence shown here is derived from an EMBL/GenBank/DDBJ whole genome shotgun (WGS) entry which is preliminary data.</text>
</comment>
<feature type="coiled-coil region" evidence="1">
    <location>
        <begin position="66"/>
        <end position="96"/>
    </location>
</feature>
<protein>
    <submittedName>
        <fullName evidence="3">Uncharacterized protein</fullName>
    </submittedName>
</protein>
<dbReference type="AlphaFoldDB" id="A0A1F5T387"/>